<organism evidence="11 12">
    <name type="scientific">Shewanella electrica</name>
    <dbReference type="NCBI Taxonomy" id="515560"/>
    <lineage>
        <taxon>Bacteria</taxon>
        <taxon>Pseudomonadati</taxon>
        <taxon>Pseudomonadota</taxon>
        <taxon>Gammaproteobacteria</taxon>
        <taxon>Alteromonadales</taxon>
        <taxon>Shewanellaceae</taxon>
        <taxon>Shewanella</taxon>
    </lineage>
</organism>
<evidence type="ECO:0000256" key="1">
    <source>
        <dbReference type="ARBA" id="ARBA00004401"/>
    </source>
</evidence>
<keyword evidence="6" id="KW-0143">Chaperone</keyword>
<gene>
    <name evidence="11" type="ORF">L9G74_03125</name>
</gene>
<comment type="subcellular location">
    <subcellularLocation>
        <location evidence="1">Cell membrane</location>
        <topology evidence="1">Single-pass type II membrane protein</topology>
    </subcellularLocation>
</comment>
<evidence type="ECO:0000256" key="2">
    <source>
        <dbReference type="ARBA" id="ARBA00022475"/>
    </source>
</evidence>
<evidence type="ECO:0000256" key="7">
    <source>
        <dbReference type="ARBA" id="ARBA00024197"/>
    </source>
</evidence>
<dbReference type="Gene3D" id="1.25.40.10">
    <property type="entry name" value="Tetratricopeptide repeat domain"/>
    <property type="match status" value="1"/>
</dbReference>
<evidence type="ECO:0000313" key="12">
    <source>
        <dbReference type="Proteomes" id="UP001201549"/>
    </source>
</evidence>
<evidence type="ECO:0000256" key="8">
    <source>
        <dbReference type="ARBA" id="ARBA00024235"/>
    </source>
</evidence>
<comment type="caution">
    <text evidence="11">The sequence shown here is derived from an EMBL/GenBank/DDBJ whole genome shotgun (WGS) entry which is preliminary data.</text>
</comment>
<dbReference type="PANTHER" id="PTHR38035">
    <property type="entry name" value="UPF0070 PROTEIN YFGM"/>
    <property type="match status" value="1"/>
</dbReference>
<dbReference type="InterPro" id="IPR026039">
    <property type="entry name" value="YfgM"/>
</dbReference>
<keyword evidence="12" id="KW-1185">Reference proteome</keyword>
<evidence type="ECO:0000259" key="10">
    <source>
        <dbReference type="Pfam" id="PF09976"/>
    </source>
</evidence>
<keyword evidence="3 9" id="KW-0812">Transmembrane</keyword>
<sequence length="206" mass="21794">MEIYSTEEQQVEAIKTFWKDYGTSILAGAVIGLGALYGWNWYSDHQVKQAEVASQAFNDVMSKVDDAQALSAAAAEYEKAHSQQGYSALLQLVVAKTAVEAGDLAKAEAALKSVLTTKPGEAIEMIAAMRLARVQAEQGQVDTALATLEGVKSEAFAADAAELKGDFLVRKGDLANARAAYQDAVAKGGVTNSPALQVKLDNLPQA</sequence>
<dbReference type="SUPFAM" id="SSF48452">
    <property type="entry name" value="TPR-like"/>
    <property type="match status" value="1"/>
</dbReference>
<evidence type="ECO:0000256" key="5">
    <source>
        <dbReference type="ARBA" id="ARBA00023136"/>
    </source>
</evidence>
<dbReference type="PANTHER" id="PTHR38035:SF1">
    <property type="entry name" value="ANCILLARY SECYEG TRANSLOCON SUBUNIT"/>
    <property type="match status" value="1"/>
</dbReference>
<reference evidence="11 12" key="1">
    <citation type="submission" date="2022-02" db="EMBL/GenBank/DDBJ databases">
        <authorList>
            <person name="Zhuang L."/>
        </authorList>
    </citation>
    <scope>NUCLEOTIDE SEQUENCE [LARGE SCALE GENOMIC DNA]</scope>
    <source>
        <strain evidence="11 12">C32</strain>
    </source>
</reference>
<dbReference type="Pfam" id="PF09976">
    <property type="entry name" value="TPR_21"/>
    <property type="match status" value="1"/>
</dbReference>
<evidence type="ECO:0000256" key="3">
    <source>
        <dbReference type="ARBA" id="ARBA00022692"/>
    </source>
</evidence>
<reference evidence="12" key="2">
    <citation type="submission" date="2023-07" db="EMBL/GenBank/DDBJ databases">
        <title>Shewanella mangrovi sp. nov., an acetaldehyde- degrading bacterium isolated from mangrove sediment.</title>
        <authorList>
            <person name="Liu Y."/>
        </authorList>
    </citation>
    <scope>NUCLEOTIDE SEQUENCE [LARGE SCALE GENOMIC DNA]</scope>
    <source>
        <strain evidence="12">C32</strain>
    </source>
</reference>
<dbReference type="InterPro" id="IPR018704">
    <property type="entry name" value="SecYEG/CpoB_TPR"/>
</dbReference>
<protein>
    <recommendedName>
        <fullName evidence="8">Ancillary SecYEG translocon subunit</fullName>
    </recommendedName>
</protein>
<evidence type="ECO:0000313" key="11">
    <source>
        <dbReference type="EMBL" id="MCS4555421.1"/>
    </source>
</evidence>
<accession>A0ABT2FJN6</accession>
<evidence type="ECO:0000256" key="9">
    <source>
        <dbReference type="SAM" id="Phobius"/>
    </source>
</evidence>
<dbReference type="InterPro" id="IPR011990">
    <property type="entry name" value="TPR-like_helical_dom_sf"/>
</dbReference>
<keyword evidence="5 9" id="KW-0472">Membrane</keyword>
<keyword evidence="4 9" id="KW-1133">Transmembrane helix</keyword>
<dbReference type="PIRSF" id="PIRSF006170">
    <property type="entry name" value="YfgM"/>
    <property type="match status" value="1"/>
</dbReference>
<keyword evidence="2" id="KW-1003">Cell membrane</keyword>
<evidence type="ECO:0000256" key="4">
    <source>
        <dbReference type="ARBA" id="ARBA00022989"/>
    </source>
</evidence>
<dbReference type="RefSeq" id="WP_238894825.1">
    <property type="nucleotide sequence ID" value="NZ_JAKOGG010000002.1"/>
</dbReference>
<comment type="similarity">
    <text evidence="7">Belongs to the YfgM family.</text>
</comment>
<dbReference type="EMBL" id="JAKOGG010000002">
    <property type="protein sequence ID" value="MCS4555421.1"/>
    <property type="molecule type" value="Genomic_DNA"/>
</dbReference>
<evidence type="ECO:0000256" key="6">
    <source>
        <dbReference type="ARBA" id="ARBA00023186"/>
    </source>
</evidence>
<name>A0ABT2FJN6_9GAMM</name>
<dbReference type="Proteomes" id="UP001201549">
    <property type="component" value="Unassembled WGS sequence"/>
</dbReference>
<feature type="domain" description="Ancillary SecYEG translocon subunit/Cell division coordinator CpoB TPR" evidence="10">
    <location>
        <begin position="15"/>
        <end position="204"/>
    </location>
</feature>
<proteinExistence type="inferred from homology"/>
<feature type="transmembrane region" description="Helical" evidence="9">
    <location>
        <begin position="21"/>
        <end position="42"/>
    </location>
</feature>